<name>A0A915KAS6_ROMCU</name>
<proteinExistence type="predicted"/>
<evidence type="ECO:0000313" key="1">
    <source>
        <dbReference type="Proteomes" id="UP000887565"/>
    </source>
</evidence>
<protein>
    <submittedName>
        <fullName evidence="2">Uncharacterized protein</fullName>
    </submittedName>
</protein>
<organism evidence="1 2">
    <name type="scientific">Romanomermis culicivorax</name>
    <name type="common">Nematode worm</name>
    <dbReference type="NCBI Taxonomy" id="13658"/>
    <lineage>
        <taxon>Eukaryota</taxon>
        <taxon>Metazoa</taxon>
        <taxon>Ecdysozoa</taxon>
        <taxon>Nematoda</taxon>
        <taxon>Enoplea</taxon>
        <taxon>Dorylaimia</taxon>
        <taxon>Mermithida</taxon>
        <taxon>Mermithoidea</taxon>
        <taxon>Mermithidae</taxon>
        <taxon>Romanomermis</taxon>
    </lineage>
</organism>
<dbReference type="WBParaSite" id="nRc.2.0.1.t35216-RA">
    <property type="protein sequence ID" value="nRc.2.0.1.t35216-RA"/>
    <property type="gene ID" value="nRc.2.0.1.g35216"/>
</dbReference>
<dbReference type="Proteomes" id="UP000887565">
    <property type="component" value="Unplaced"/>
</dbReference>
<accession>A0A915KAS6</accession>
<reference evidence="2" key="1">
    <citation type="submission" date="2022-11" db="UniProtKB">
        <authorList>
            <consortium name="WormBaseParasite"/>
        </authorList>
    </citation>
    <scope>IDENTIFICATION</scope>
</reference>
<sequence length="175" mass="18957">MAASTSTTVVANHQGERYNHVTPYQLYISMHEMLVSSANNSSSFSLEQIFDHVAANDHSLSNVERKAVENEMRKVLLVGVTAGWCRFSKKGGFAPTSSPPDKVELDSEKSKVMSNLNKQTIDGVPRNVIVHGSISDPAKVPGFVVEVDDFIAFMERIGVWPKGLCSGGNVSGSTD</sequence>
<evidence type="ECO:0000313" key="2">
    <source>
        <dbReference type="WBParaSite" id="nRc.2.0.1.t35216-RA"/>
    </source>
</evidence>
<dbReference type="AlphaFoldDB" id="A0A915KAS6"/>
<keyword evidence="1" id="KW-1185">Reference proteome</keyword>